<name>A0ABU7D3X0_9TELE</name>
<feature type="region of interest" description="Disordered" evidence="1">
    <location>
        <begin position="56"/>
        <end position="78"/>
    </location>
</feature>
<dbReference type="Proteomes" id="UP001352852">
    <property type="component" value="Unassembled WGS sequence"/>
</dbReference>
<evidence type="ECO:0000313" key="2">
    <source>
        <dbReference type="EMBL" id="MED6269621.1"/>
    </source>
</evidence>
<keyword evidence="3" id="KW-1185">Reference proteome</keyword>
<evidence type="ECO:0000256" key="1">
    <source>
        <dbReference type="SAM" id="MobiDB-lite"/>
    </source>
</evidence>
<sequence>MIWFWFLKPFSFSHYSRRKNLLVIVVVAIISGKQCHAIRTIKSAGLRAVVCLPPTSHSDTTAPGAPTTLLSSDPRPGLNISEKDVKRLFQRQTTNGKKMLQDLTISPPHA</sequence>
<reference evidence="2 3" key="1">
    <citation type="submission" date="2021-06" db="EMBL/GenBank/DDBJ databases">
        <authorList>
            <person name="Palmer J.M."/>
        </authorList>
    </citation>
    <scope>NUCLEOTIDE SEQUENCE [LARGE SCALE GENOMIC DNA]</scope>
    <source>
        <strain evidence="2 3">CL_MEX2019</strain>
        <tissue evidence="2">Muscle</tissue>
    </source>
</reference>
<proteinExistence type="predicted"/>
<comment type="caution">
    <text evidence="2">The sequence shown here is derived from an EMBL/GenBank/DDBJ whole genome shotgun (WGS) entry which is preliminary data.</text>
</comment>
<protein>
    <submittedName>
        <fullName evidence="2">Uncharacterized protein</fullName>
    </submittedName>
</protein>
<evidence type="ECO:0000313" key="3">
    <source>
        <dbReference type="Proteomes" id="UP001352852"/>
    </source>
</evidence>
<organism evidence="2 3">
    <name type="scientific">Characodon lateralis</name>
    <dbReference type="NCBI Taxonomy" id="208331"/>
    <lineage>
        <taxon>Eukaryota</taxon>
        <taxon>Metazoa</taxon>
        <taxon>Chordata</taxon>
        <taxon>Craniata</taxon>
        <taxon>Vertebrata</taxon>
        <taxon>Euteleostomi</taxon>
        <taxon>Actinopterygii</taxon>
        <taxon>Neopterygii</taxon>
        <taxon>Teleostei</taxon>
        <taxon>Neoteleostei</taxon>
        <taxon>Acanthomorphata</taxon>
        <taxon>Ovalentaria</taxon>
        <taxon>Atherinomorphae</taxon>
        <taxon>Cyprinodontiformes</taxon>
        <taxon>Goodeidae</taxon>
        <taxon>Characodon</taxon>
    </lineage>
</organism>
<accession>A0ABU7D3X0</accession>
<gene>
    <name evidence="2" type="ORF">CHARACLAT_001461</name>
</gene>
<dbReference type="EMBL" id="JAHUTJ010016448">
    <property type="protein sequence ID" value="MED6269621.1"/>
    <property type="molecule type" value="Genomic_DNA"/>
</dbReference>